<feature type="compositionally biased region" description="Basic residues" evidence="1">
    <location>
        <begin position="114"/>
        <end position="124"/>
    </location>
</feature>
<accession>A0A0C3BGM9</accession>
<feature type="transmembrane region" description="Helical" evidence="2">
    <location>
        <begin position="6"/>
        <end position="22"/>
    </location>
</feature>
<feature type="region of interest" description="Disordered" evidence="1">
    <location>
        <begin position="179"/>
        <end position="199"/>
    </location>
</feature>
<reference evidence="4" key="2">
    <citation type="submission" date="2015-01" db="EMBL/GenBank/DDBJ databases">
        <title>Evolutionary Origins and Diversification of the Mycorrhizal Mutualists.</title>
        <authorList>
            <consortium name="DOE Joint Genome Institute"/>
            <consortium name="Mycorrhizal Genomics Consortium"/>
            <person name="Kohler A."/>
            <person name="Kuo A."/>
            <person name="Nagy L.G."/>
            <person name="Floudas D."/>
            <person name="Copeland A."/>
            <person name="Barry K.W."/>
            <person name="Cichocki N."/>
            <person name="Veneault-Fourrey C."/>
            <person name="LaButti K."/>
            <person name="Lindquist E.A."/>
            <person name="Lipzen A."/>
            <person name="Lundell T."/>
            <person name="Morin E."/>
            <person name="Murat C."/>
            <person name="Riley R."/>
            <person name="Ohm R."/>
            <person name="Sun H."/>
            <person name="Tunlid A."/>
            <person name="Henrissat B."/>
            <person name="Grigoriev I.V."/>
            <person name="Hibbett D.S."/>
            <person name="Martin F."/>
        </authorList>
    </citation>
    <scope>NUCLEOTIDE SEQUENCE [LARGE SCALE GENOMIC DNA]</scope>
    <source>
        <strain evidence="4">MAFF 305830</strain>
    </source>
</reference>
<keyword evidence="2" id="KW-0472">Membrane</keyword>
<keyword evidence="4" id="KW-1185">Reference proteome</keyword>
<dbReference type="AlphaFoldDB" id="A0A0C3BGM9"/>
<dbReference type="EMBL" id="KN824284">
    <property type="protein sequence ID" value="KIM30596.1"/>
    <property type="molecule type" value="Genomic_DNA"/>
</dbReference>
<dbReference type="HOGENOM" id="CLU_891722_0_0_1"/>
<feature type="transmembrane region" description="Helical" evidence="2">
    <location>
        <begin position="54"/>
        <end position="74"/>
    </location>
</feature>
<feature type="region of interest" description="Disordered" evidence="1">
    <location>
        <begin position="109"/>
        <end position="152"/>
    </location>
</feature>
<reference evidence="3 4" key="1">
    <citation type="submission" date="2014-04" db="EMBL/GenBank/DDBJ databases">
        <authorList>
            <consortium name="DOE Joint Genome Institute"/>
            <person name="Kuo A."/>
            <person name="Zuccaro A."/>
            <person name="Kohler A."/>
            <person name="Nagy L.G."/>
            <person name="Floudas D."/>
            <person name="Copeland A."/>
            <person name="Barry K.W."/>
            <person name="Cichocki N."/>
            <person name="Veneault-Fourrey C."/>
            <person name="LaButti K."/>
            <person name="Lindquist E.A."/>
            <person name="Lipzen A."/>
            <person name="Lundell T."/>
            <person name="Morin E."/>
            <person name="Murat C."/>
            <person name="Sun H."/>
            <person name="Tunlid A."/>
            <person name="Henrissat B."/>
            <person name="Grigoriev I.V."/>
            <person name="Hibbett D.S."/>
            <person name="Martin F."/>
            <person name="Nordberg H.P."/>
            <person name="Cantor M.N."/>
            <person name="Hua S.X."/>
        </authorList>
    </citation>
    <scope>NUCLEOTIDE SEQUENCE [LARGE SCALE GENOMIC DNA]</scope>
    <source>
        <strain evidence="3 4">MAFF 305830</strain>
    </source>
</reference>
<proteinExistence type="predicted"/>
<organism evidence="3 4">
    <name type="scientific">Serendipita vermifera MAFF 305830</name>
    <dbReference type="NCBI Taxonomy" id="933852"/>
    <lineage>
        <taxon>Eukaryota</taxon>
        <taxon>Fungi</taxon>
        <taxon>Dikarya</taxon>
        <taxon>Basidiomycota</taxon>
        <taxon>Agaricomycotina</taxon>
        <taxon>Agaricomycetes</taxon>
        <taxon>Sebacinales</taxon>
        <taxon>Serendipitaceae</taxon>
        <taxon>Serendipita</taxon>
    </lineage>
</organism>
<dbReference type="OrthoDB" id="3246365at2759"/>
<evidence type="ECO:0000313" key="4">
    <source>
        <dbReference type="Proteomes" id="UP000054097"/>
    </source>
</evidence>
<feature type="transmembrane region" description="Helical" evidence="2">
    <location>
        <begin position="81"/>
        <end position="102"/>
    </location>
</feature>
<gene>
    <name evidence="3" type="ORF">M408DRAFT_15541</name>
</gene>
<evidence type="ECO:0000256" key="2">
    <source>
        <dbReference type="SAM" id="Phobius"/>
    </source>
</evidence>
<evidence type="ECO:0000313" key="3">
    <source>
        <dbReference type="EMBL" id="KIM30596.1"/>
    </source>
</evidence>
<keyword evidence="2" id="KW-1133">Transmembrane helix</keyword>
<keyword evidence="2" id="KW-0812">Transmembrane</keyword>
<name>A0A0C3BGM9_SERVB</name>
<protein>
    <submittedName>
        <fullName evidence="3">Uncharacterized protein</fullName>
    </submittedName>
</protein>
<dbReference type="Proteomes" id="UP000054097">
    <property type="component" value="Unassembled WGS sequence"/>
</dbReference>
<sequence length="312" mass="35182">MDLSPSSILLIPVVARLGLSVLRFSTNILFVEPSNAFLFCMGLGILTYKTIVNSSLISGIAVGISSRAVITYILQGRRWTVICGFLLGIFASDVVTLFWNYVNQHAEATESEGRRRRKKSSRSRRLSDPRPPSPTWASLPGPNGELAIDGASDKDTVSLKRRIAEAEATVRRVQEERQWALSQGNDPRAAQLQRQSQRNQALVRNYTKELEERRADLQKSVLSNTERSTTGRRVVVADMHDSVISDPQYSDPEHVRMHTREHLTQRFTLEDGSQVQLTQLHLGRTKEKEPERLRGRSVPVTIIESPIHENTF</sequence>
<evidence type="ECO:0000256" key="1">
    <source>
        <dbReference type="SAM" id="MobiDB-lite"/>
    </source>
</evidence>